<dbReference type="GO" id="GO:0042773">
    <property type="term" value="P:ATP synthesis coupled electron transport"/>
    <property type="evidence" value="ECO:0007669"/>
    <property type="project" value="InterPro"/>
</dbReference>
<dbReference type="GO" id="GO:0008137">
    <property type="term" value="F:NADH dehydrogenase (ubiquinone) activity"/>
    <property type="evidence" value="ECO:0007669"/>
    <property type="project" value="InterPro"/>
</dbReference>
<feature type="transmembrane region" description="Helical" evidence="7">
    <location>
        <begin position="368"/>
        <end position="390"/>
    </location>
</feature>
<dbReference type="PANTHER" id="PTHR43507:SF1">
    <property type="entry name" value="NADH-UBIQUINONE OXIDOREDUCTASE CHAIN 4"/>
    <property type="match status" value="1"/>
</dbReference>
<dbReference type="NCBIfam" id="TIGR01972">
    <property type="entry name" value="NDH_I_M"/>
    <property type="match status" value="1"/>
</dbReference>
<feature type="transmembrane region" description="Helical" evidence="7">
    <location>
        <begin position="270"/>
        <end position="291"/>
    </location>
</feature>
<evidence type="ECO:0000256" key="6">
    <source>
        <dbReference type="RuleBase" id="RU000320"/>
    </source>
</evidence>
<feature type="transmembrane region" description="Helical" evidence="7">
    <location>
        <begin position="6"/>
        <end position="23"/>
    </location>
</feature>
<keyword evidence="3 6" id="KW-0812">Transmembrane</keyword>
<evidence type="ECO:0000256" key="7">
    <source>
        <dbReference type="SAM" id="Phobius"/>
    </source>
</evidence>
<evidence type="ECO:0000256" key="4">
    <source>
        <dbReference type="ARBA" id="ARBA00022989"/>
    </source>
</evidence>
<feature type="transmembrane region" description="Helical" evidence="7">
    <location>
        <begin position="238"/>
        <end position="258"/>
    </location>
</feature>
<evidence type="ECO:0000313" key="9">
    <source>
        <dbReference type="EMBL" id="OGG44490.1"/>
    </source>
</evidence>
<feature type="transmembrane region" description="Helical" evidence="7">
    <location>
        <begin position="30"/>
        <end position="49"/>
    </location>
</feature>
<dbReference type="GO" id="GO:0048039">
    <property type="term" value="F:ubiquinone binding"/>
    <property type="evidence" value="ECO:0007669"/>
    <property type="project" value="TreeGrafter"/>
</dbReference>
<name>A0A1F6C5S2_9BACT</name>
<feature type="transmembrane region" description="Helical" evidence="7">
    <location>
        <begin position="329"/>
        <end position="347"/>
    </location>
</feature>
<dbReference type="EMBL" id="MFKP01000008">
    <property type="protein sequence ID" value="OGG44490.1"/>
    <property type="molecule type" value="Genomic_DNA"/>
</dbReference>
<feature type="transmembrane region" description="Helical" evidence="7">
    <location>
        <begin position="197"/>
        <end position="217"/>
    </location>
</feature>
<comment type="caution">
    <text evidence="9">The sequence shown here is derived from an EMBL/GenBank/DDBJ whole genome shotgun (WGS) entry which is preliminary data.</text>
</comment>
<dbReference type="InterPro" id="IPR003918">
    <property type="entry name" value="NADH_UbQ_OxRdtase"/>
</dbReference>
<evidence type="ECO:0000256" key="5">
    <source>
        <dbReference type="ARBA" id="ARBA00023136"/>
    </source>
</evidence>
<evidence type="ECO:0000256" key="1">
    <source>
        <dbReference type="ARBA" id="ARBA00004127"/>
    </source>
</evidence>
<feature type="transmembrane region" description="Helical" evidence="7">
    <location>
        <begin position="298"/>
        <end position="317"/>
    </location>
</feature>
<dbReference type="Pfam" id="PF00361">
    <property type="entry name" value="Proton_antipo_M"/>
    <property type="match status" value="1"/>
</dbReference>
<comment type="subcellular location">
    <subcellularLocation>
        <location evidence="1">Endomembrane system</location>
        <topology evidence="1">Multi-pass membrane protein</topology>
    </subcellularLocation>
    <subcellularLocation>
        <location evidence="6">Membrane</location>
        <topology evidence="6">Multi-pass membrane protein</topology>
    </subcellularLocation>
</comment>
<evidence type="ECO:0000256" key="2">
    <source>
        <dbReference type="ARBA" id="ARBA00009025"/>
    </source>
</evidence>
<organism evidence="9 10">
    <name type="scientific">Candidatus Kaiserbacteria bacterium RIFCSPHIGHO2_01_FULL_48_10</name>
    <dbReference type="NCBI Taxonomy" id="1798476"/>
    <lineage>
        <taxon>Bacteria</taxon>
        <taxon>Candidatus Kaiseribacteriota</taxon>
    </lineage>
</organism>
<evidence type="ECO:0000256" key="3">
    <source>
        <dbReference type="ARBA" id="ARBA00022692"/>
    </source>
</evidence>
<accession>A0A1F6C5S2</accession>
<dbReference type="GO" id="GO:0012505">
    <property type="term" value="C:endomembrane system"/>
    <property type="evidence" value="ECO:0007669"/>
    <property type="project" value="UniProtKB-SubCell"/>
</dbReference>
<comment type="similarity">
    <text evidence="2">Belongs to the complex I subunit 4 family.</text>
</comment>
<dbReference type="PRINTS" id="PR01437">
    <property type="entry name" value="NUOXDRDTASE4"/>
</dbReference>
<evidence type="ECO:0000259" key="8">
    <source>
        <dbReference type="Pfam" id="PF00361"/>
    </source>
</evidence>
<feature type="transmembrane region" description="Helical" evidence="7">
    <location>
        <begin position="162"/>
        <end position="182"/>
    </location>
</feature>
<dbReference type="AlphaFoldDB" id="A0A1F6C5S2"/>
<evidence type="ECO:0000313" key="10">
    <source>
        <dbReference type="Proteomes" id="UP000178249"/>
    </source>
</evidence>
<dbReference type="InterPro" id="IPR001750">
    <property type="entry name" value="ND/Mrp_TM"/>
</dbReference>
<keyword evidence="4 7" id="KW-1133">Transmembrane helix</keyword>
<gene>
    <name evidence="9" type="ORF">A2841_00215</name>
</gene>
<protein>
    <recommendedName>
        <fullName evidence="8">NADH:quinone oxidoreductase/Mrp antiporter transmembrane domain-containing protein</fullName>
    </recommendedName>
</protein>
<sequence length="482" mass="53341">MIPILSTLLLLTLLAVLFSFWGKRKFAADIALLGTFIVLLLALGGLIQFDYSASGFQMVEEYNWIPQMDVQVIFGIDGWSYPMIVLTALLFFIGVLISRNSIKENQQYYYPIFLLLEFSVLGVFMSLDLFLFYIFWEIVLIFMFFLILLWGHENRKYASMKFLIYTHVGSLVMLLAIIALYFQAGAHSFDIRVLAEASYPIAFQYLIFGGMLFAFMIKMPIVPFHTWLPDAHVEAPTAGSIVLAGVMLKMGAYGLLRIPMTILPDAAKDLAIWMAVLGFITIVYGAFVSLAQTNLKRMIAYSSVNHMGVVLLGLATLTPIGINGANFEMFSHGLVAALLFALAGAIYERLHTYEISTMGGLASVVPKLTWIFVIASLASMGLPGLSGFVAEFSVFVGSFQAFGAWTFLALLGVVVTAAYFLLTLQRGFFGAIPTMLPKMKDFAGAEMYPYTILAVFIFVFGIFPALLLSMLNPTTMAFISAL</sequence>
<dbReference type="GO" id="GO:0015990">
    <property type="term" value="P:electron transport coupled proton transport"/>
    <property type="evidence" value="ECO:0007669"/>
    <property type="project" value="TreeGrafter"/>
</dbReference>
<proteinExistence type="inferred from homology"/>
<dbReference type="GO" id="GO:0003954">
    <property type="term" value="F:NADH dehydrogenase activity"/>
    <property type="evidence" value="ECO:0007669"/>
    <property type="project" value="TreeGrafter"/>
</dbReference>
<dbReference type="PANTHER" id="PTHR43507">
    <property type="entry name" value="NADH-UBIQUINONE OXIDOREDUCTASE CHAIN 4"/>
    <property type="match status" value="1"/>
</dbReference>
<feature type="transmembrane region" description="Helical" evidence="7">
    <location>
        <begin position="447"/>
        <end position="468"/>
    </location>
</feature>
<feature type="transmembrane region" description="Helical" evidence="7">
    <location>
        <begin position="79"/>
        <end position="97"/>
    </location>
</feature>
<feature type="transmembrane region" description="Helical" evidence="7">
    <location>
        <begin position="109"/>
        <end position="127"/>
    </location>
</feature>
<dbReference type="Proteomes" id="UP000178249">
    <property type="component" value="Unassembled WGS sequence"/>
</dbReference>
<feature type="domain" description="NADH:quinone oxidoreductase/Mrp antiporter transmembrane" evidence="8">
    <location>
        <begin position="126"/>
        <end position="413"/>
    </location>
</feature>
<feature type="transmembrane region" description="Helical" evidence="7">
    <location>
        <begin position="402"/>
        <end position="422"/>
    </location>
</feature>
<keyword evidence="5 7" id="KW-0472">Membrane</keyword>
<reference evidence="9 10" key="1">
    <citation type="journal article" date="2016" name="Nat. Commun.">
        <title>Thousands of microbial genomes shed light on interconnected biogeochemical processes in an aquifer system.</title>
        <authorList>
            <person name="Anantharaman K."/>
            <person name="Brown C.T."/>
            <person name="Hug L.A."/>
            <person name="Sharon I."/>
            <person name="Castelle C.J."/>
            <person name="Probst A.J."/>
            <person name="Thomas B.C."/>
            <person name="Singh A."/>
            <person name="Wilkins M.J."/>
            <person name="Karaoz U."/>
            <person name="Brodie E.L."/>
            <person name="Williams K.H."/>
            <person name="Hubbard S.S."/>
            <person name="Banfield J.F."/>
        </authorList>
    </citation>
    <scope>NUCLEOTIDE SEQUENCE [LARGE SCALE GENOMIC DNA]</scope>
</reference>
<dbReference type="InterPro" id="IPR010227">
    <property type="entry name" value="NADH_Q_OxRdtase_chainM/4"/>
</dbReference>
<dbReference type="GO" id="GO:0016020">
    <property type="term" value="C:membrane"/>
    <property type="evidence" value="ECO:0007669"/>
    <property type="project" value="UniProtKB-SubCell"/>
</dbReference>
<feature type="transmembrane region" description="Helical" evidence="7">
    <location>
        <begin position="133"/>
        <end position="150"/>
    </location>
</feature>